<accession>D4BCX4</accession>
<dbReference type="Proteomes" id="UP000003880">
    <property type="component" value="Unassembled WGS sequence"/>
</dbReference>
<protein>
    <submittedName>
        <fullName evidence="1">Uncharacterized protein</fullName>
    </submittedName>
</protein>
<gene>
    <name evidence="1" type="ORF">CIT292_08340</name>
</gene>
<evidence type="ECO:0000313" key="1">
    <source>
        <dbReference type="EMBL" id="EFE08460.1"/>
    </source>
</evidence>
<proteinExistence type="predicted"/>
<dbReference type="HOGENOM" id="CLU_212557_0_0_6"/>
<reference evidence="1 2" key="1">
    <citation type="submission" date="2010-02" db="EMBL/GenBank/DDBJ databases">
        <authorList>
            <person name="Weinstock G."/>
            <person name="Sodergren E."/>
            <person name="Clifton S."/>
            <person name="Fulton L."/>
            <person name="Fulton B."/>
            <person name="Courtney L."/>
            <person name="Fronick C."/>
            <person name="Harrison M."/>
            <person name="Strong C."/>
            <person name="Farmer C."/>
            <person name="Delahaunty K."/>
            <person name="Markovic C."/>
            <person name="Hall O."/>
            <person name="Minx P."/>
            <person name="Tomlinson C."/>
            <person name="Mitreva M."/>
            <person name="Nelson J."/>
            <person name="Hou S."/>
            <person name="Wollam A."/>
            <person name="Pepin K.H."/>
            <person name="Johnson M."/>
            <person name="Bhonagiri V."/>
            <person name="Zhang X."/>
            <person name="Suruliraj S."/>
            <person name="Warren W."/>
            <person name="Chinwalla A."/>
            <person name="Mardis E.R."/>
            <person name="Wilson R.K."/>
        </authorList>
    </citation>
    <scope>NUCLEOTIDE SEQUENCE [LARGE SCALE GENOMIC DNA]</scope>
    <source>
        <strain evidence="1 2">ATCC 29220</strain>
    </source>
</reference>
<comment type="caution">
    <text evidence="1">The sequence shown here is derived from an EMBL/GenBank/DDBJ whole genome shotgun (WGS) entry which is preliminary data.</text>
</comment>
<name>D4BCX4_9ENTR</name>
<dbReference type="EMBL" id="ABWL02000008">
    <property type="protein sequence ID" value="EFE08460.1"/>
    <property type="molecule type" value="Genomic_DNA"/>
</dbReference>
<evidence type="ECO:0000313" key="2">
    <source>
        <dbReference type="Proteomes" id="UP000003880"/>
    </source>
</evidence>
<dbReference type="AlphaFoldDB" id="D4BCX4"/>
<organism evidence="1 2">
    <name type="scientific">Citrobacter youngae ATCC 29220</name>
    <dbReference type="NCBI Taxonomy" id="500640"/>
    <lineage>
        <taxon>Bacteria</taxon>
        <taxon>Pseudomonadati</taxon>
        <taxon>Pseudomonadota</taxon>
        <taxon>Gammaproteobacteria</taxon>
        <taxon>Enterobacterales</taxon>
        <taxon>Enterobacteriaceae</taxon>
        <taxon>Citrobacter</taxon>
        <taxon>Citrobacter freundii complex</taxon>
    </lineage>
</organism>
<sequence>MNLLSGLSLSCRPDKRSAIRQSVPDGGVNTLSGLPASLAPSGKFLSYLSQQLVLL</sequence>